<keyword evidence="3" id="KW-1185">Reference proteome</keyword>
<name>A0A015J059_RHIIW</name>
<sequence length="202" mass="23177">MEDSRNIQLAKNKFPYGTGEEHRFLHFTYTHYFQYCESLFTSFFSGPQVEVQNNILKANFGLTNEEILSWENRAACYKMILQSFSFFLHVAMYSASQGFNAVYSGIKEHSEGRKQMLRLVRKHEEKSKKGKKAKKNKKKHQSEDSDSDVLTDVSTSGIMRNTDNDDDKLGVDQDVIINRSIADASKSQSHVDQPIDMEISTV</sequence>
<protein>
    <submittedName>
        <fullName evidence="2">Uncharacterized protein</fullName>
    </submittedName>
</protein>
<reference evidence="2 3" key="1">
    <citation type="submission" date="2014-02" db="EMBL/GenBank/DDBJ databases">
        <title>Single nucleus genome sequencing reveals high similarity among nuclei of an endomycorrhizal fungus.</title>
        <authorList>
            <person name="Lin K."/>
            <person name="Geurts R."/>
            <person name="Zhang Z."/>
            <person name="Limpens E."/>
            <person name="Saunders D.G."/>
            <person name="Mu D."/>
            <person name="Pang E."/>
            <person name="Cao H."/>
            <person name="Cha H."/>
            <person name="Lin T."/>
            <person name="Zhou Q."/>
            <person name="Shang Y."/>
            <person name="Li Y."/>
            <person name="Ivanov S."/>
            <person name="Sharma T."/>
            <person name="Velzen R.V."/>
            <person name="Ruijter N.D."/>
            <person name="Aanen D.K."/>
            <person name="Win J."/>
            <person name="Kamoun S."/>
            <person name="Bisseling T."/>
            <person name="Huang S."/>
        </authorList>
    </citation>
    <scope>NUCLEOTIDE SEQUENCE [LARGE SCALE GENOMIC DNA]</scope>
    <source>
        <strain evidence="3">DAOM197198w</strain>
    </source>
</reference>
<evidence type="ECO:0000313" key="2">
    <source>
        <dbReference type="EMBL" id="EXX62922.1"/>
    </source>
</evidence>
<comment type="caution">
    <text evidence="2">The sequence shown here is derived from an EMBL/GenBank/DDBJ whole genome shotgun (WGS) entry which is preliminary data.</text>
</comment>
<feature type="region of interest" description="Disordered" evidence="1">
    <location>
        <begin position="182"/>
        <end position="202"/>
    </location>
</feature>
<feature type="region of interest" description="Disordered" evidence="1">
    <location>
        <begin position="121"/>
        <end position="170"/>
    </location>
</feature>
<dbReference type="HOGENOM" id="CLU_037781_0_0_1"/>
<proteinExistence type="predicted"/>
<accession>A0A015J059</accession>
<gene>
    <name evidence="2" type="ORF">RirG_157210</name>
</gene>
<dbReference type="AlphaFoldDB" id="A0A015J059"/>
<evidence type="ECO:0000313" key="3">
    <source>
        <dbReference type="Proteomes" id="UP000022910"/>
    </source>
</evidence>
<feature type="compositionally biased region" description="Basic residues" evidence="1">
    <location>
        <begin position="128"/>
        <end position="140"/>
    </location>
</feature>
<dbReference type="EMBL" id="JEMT01024310">
    <property type="protein sequence ID" value="EXX62922.1"/>
    <property type="molecule type" value="Genomic_DNA"/>
</dbReference>
<dbReference type="Proteomes" id="UP000022910">
    <property type="component" value="Unassembled WGS sequence"/>
</dbReference>
<organism evidence="2 3">
    <name type="scientific">Rhizophagus irregularis (strain DAOM 197198w)</name>
    <name type="common">Glomus intraradices</name>
    <dbReference type="NCBI Taxonomy" id="1432141"/>
    <lineage>
        <taxon>Eukaryota</taxon>
        <taxon>Fungi</taxon>
        <taxon>Fungi incertae sedis</taxon>
        <taxon>Mucoromycota</taxon>
        <taxon>Glomeromycotina</taxon>
        <taxon>Glomeromycetes</taxon>
        <taxon>Glomerales</taxon>
        <taxon>Glomeraceae</taxon>
        <taxon>Rhizophagus</taxon>
    </lineage>
</organism>
<evidence type="ECO:0000256" key="1">
    <source>
        <dbReference type="SAM" id="MobiDB-lite"/>
    </source>
</evidence>
<dbReference type="OrthoDB" id="10364807at2759"/>